<evidence type="ECO:0000313" key="1">
    <source>
        <dbReference type="EMBL" id="REC56852.1"/>
    </source>
</evidence>
<organism evidence="1 2">
    <name type="scientific">Rhodosalinus sediminis</name>
    <dbReference type="NCBI Taxonomy" id="1940533"/>
    <lineage>
        <taxon>Bacteria</taxon>
        <taxon>Pseudomonadati</taxon>
        <taxon>Pseudomonadota</taxon>
        <taxon>Alphaproteobacteria</taxon>
        <taxon>Rhodobacterales</taxon>
        <taxon>Paracoccaceae</taxon>
        <taxon>Rhodosalinus</taxon>
    </lineage>
</organism>
<dbReference type="OrthoDB" id="547419at2"/>
<dbReference type="EMBL" id="QOHR01000009">
    <property type="protein sequence ID" value="REC56852.1"/>
    <property type="molecule type" value="Genomic_DNA"/>
</dbReference>
<name>A0A3D9BTT3_9RHOB</name>
<comment type="caution">
    <text evidence="1">The sequence shown here is derived from an EMBL/GenBank/DDBJ whole genome shotgun (WGS) entry which is preliminary data.</text>
</comment>
<evidence type="ECO:0000313" key="2">
    <source>
        <dbReference type="Proteomes" id="UP000257131"/>
    </source>
</evidence>
<dbReference type="InterPro" id="IPR027417">
    <property type="entry name" value="P-loop_NTPase"/>
</dbReference>
<accession>A0A3D9BTT3</accession>
<sequence length="230" mass="25969">MTRRTLFVHIGTHKTGTTSFQSALAERYYRLRARGTHVYMDDLRGQRVVNAVPTAHSVLRPSLRTPSRRAGVVGRGGVFVRARAMARMHRFLADDDAARFVVSAEAFCFARDDAERARVRRLFERPDIEIVPLLCLREPAGWRRSWTAHLDRFEPKFRGSPGQGRDDIRGDWYYDTEAIREFWSAVGDLRVIDYDAEVAARGDVVPALFEAIGEGASAPSDGLFLNRGSD</sequence>
<evidence type="ECO:0008006" key="3">
    <source>
        <dbReference type="Google" id="ProtNLM"/>
    </source>
</evidence>
<dbReference type="RefSeq" id="WP_115979485.1">
    <property type="nucleotide sequence ID" value="NZ_QOHR01000009.1"/>
</dbReference>
<protein>
    <recommendedName>
        <fullName evidence="3">Sulfotransferase family protein</fullName>
    </recommendedName>
</protein>
<dbReference type="Proteomes" id="UP000257131">
    <property type="component" value="Unassembled WGS sequence"/>
</dbReference>
<dbReference type="AlphaFoldDB" id="A0A3D9BTT3"/>
<gene>
    <name evidence="1" type="ORF">DRV84_08640</name>
</gene>
<dbReference type="SUPFAM" id="SSF52540">
    <property type="entry name" value="P-loop containing nucleoside triphosphate hydrolases"/>
    <property type="match status" value="1"/>
</dbReference>
<keyword evidence="2" id="KW-1185">Reference proteome</keyword>
<reference evidence="1 2" key="1">
    <citation type="journal article" date="2017" name="Int. J. Syst. Evol. Microbiol.">
        <title>Rhodosalinus sediminis gen. nov., sp. nov., isolated from marine saltern.</title>
        <authorList>
            <person name="Guo L.Y."/>
            <person name="Ling S.K."/>
            <person name="Li C.M."/>
            <person name="Chen G.J."/>
            <person name="Du Z.J."/>
        </authorList>
    </citation>
    <scope>NUCLEOTIDE SEQUENCE [LARGE SCALE GENOMIC DNA]</scope>
    <source>
        <strain evidence="1 2">WDN1C137</strain>
    </source>
</reference>
<proteinExistence type="predicted"/>